<gene>
    <name evidence="1" type="ORF">J2S15_000711</name>
</gene>
<evidence type="ECO:0000313" key="1">
    <source>
        <dbReference type="EMBL" id="MDQ0359980.1"/>
    </source>
</evidence>
<protein>
    <submittedName>
        <fullName evidence="1">Uncharacterized protein</fullName>
    </submittedName>
</protein>
<proteinExistence type="predicted"/>
<comment type="caution">
    <text evidence="1">The sequence shown here is derived from an EMBL/GenBank/DDBJ whole genome shotgun (WGS) entry which is preliminary data.</text>
</comment>
<name>A0ABU0DZB8_9FIRM</name>
<dbReference type="EMBL" id="JAUSUR010000001">
    <property type="protein sequence ID" value="MDQ0359980.1"/>
    <property type="molecule type" value="Genomic_DNA"/>
</dbReference>
<keyword evidence="2" id="KW-1185">Reference proteome</keyword>
<organism evidence="1 2">
    <name type="scientific">Breznakia pachnodae</name>
    <dbReference type="NCBI Taxonomy" id="265178"/>
    <lineage>
        <taxon>Bacteria</taxon>
        <taxon>Bacillati</taxon>
        <taxon>Bacillota</taxon>
        <taxon>Erysipelotrichia</taxon>
        <taxon>Erysipelotrichales</taxon>
        <taxon>Erysipelotrichaceae</taxon>
        <taxon>Breznakia</taxon>
    </lineage>
</organism>
<sequence length="159" mass="18515">MSKQLSLLDTNELSTYDKEQFKKEKAKEFINEMGLEIIDEPVAKEVKKEISINDYIRFNNQFYKVRSILRHQIWAVRLGDTDTIAFSVYDVDNVSDNIQSLLRKGDVIIVKNEFSNVQEVIFLELLNNGDLYVFDELLGSTLVLKNYKIQLMKGELKDV</sequence>
<dbReference type="RefSeq" id="WP_307405540.1">
    <property type="nucleotide sequence ID" value="NZ_JAUSUR010000001.1"/>
</dbReference>
<dbReference type="Proteomes" id="UP001230220">
    <property type="component" value="Unassembled WGS sequence"/>
</dbReference>
<accession>A0ABU0DZB8</accession>
<evidence type="ECO:0000313" key="2">
    <source>
        <dbReference type="Proteomes" id="UP001230220"/>
    </source>
</evidence>
<reference evidence="1 2" key="1">
    <citation type="submission" date="2023-07" db="EMBL/GenBank/DDBJ databases">
        <title>Genomic Encyclopedia of Type Strains, Phase IV (KMG-IV): sequencing the most valuable type-strain genomes for metagenomic binning, comparative biology and taxonomic classification.</title>
        <authorList>
            <person name="Goeker M."/>
        </authorList>
    </citation>
    <scope>NUCLEOTIDE SEQUENCE [LARGE SCALE GENOMIC DNA]</scope>
    <source>
        <strain evidence="1 2">DSM 16784</strain>
    </source>
</reference>